<comment type="subunit">
    <text evidence="6">Monomer.</text>
</comment>
<feature type="active site" evidence="16">
    <location>
        <position position="269"/>
    </location>
</feature>
<gene>
    <name evidence="22" type="ORF">ABL_01471</name>
</gene>
<dbReference type="AlphaFoldDB" id="A0A117DW82"/>
<dbReference type="InterPro" id="IPR012341">
    <property type="entry name" value="6hp_glycosidase-like_sf"/>
</dbReference>
<dbReference type="GO" id="GO:0004571">
    <property type="term" value="F:mannosyl-oligosaccharide 1,2-alpha-mannosidase activity"/>
    <property type="evidence" value="ECO:0007669"/>
    <property type="project" value="UniProtKB-EC"/>
</dbReference>
<accession>A0A117DW82</accession>
<dbReference type="GO" id="GO:0005975">
    <property type="term" value="P:carbohydrate metabolic process"/>
    <property type="evidence" value="ECO:0007669"/>
    <property type="project" value="InterPro"/>
</dbReference>
<comment type="function">
    <text evidence="13">Involved in the maturation of Asn-linked oligosaccharides. Progressively trims alpha-1,2-linked mannose residues from Man(9)GlcNAc(2) to produce Man(5)GlcNAc(2).</text>
</comment>
<dbReference type="PaxDb" id="5061-CADANGAP00001212"/>
<dbReference type="SUPFAM" id="SSF48225">
    <property type="entry name" value="Seven-hairpin glycosidases"/>
    <property type="match status" value="1"/>
</dbReference>
<name>A0A117DW82_ASPNG</name>
<dbReference type="GO" id="GO:0016020">
    <property type="term" value="C:membrane"/>
    <property type="evidence" value="ECO:0007669"/>
    <property type="project" value="InterPro"/>
</dbReference>
<comment type="pathway">
    <text evidence="4">Protein modification; protein glycosylation.</text>
</comment>
<keyword evidence="9 18" id="KW-1015">Disulfide bond</keyword>
<dbReference type="FunFam" id="1.50.10.10:FF:000047">
    <property type="entry name" value="Mannosyl-oligosaccharide alpha-1,2-mannosidase"/>
    <property type="match status" value="1"/>
</dbReference>
<reference evidence="23" key="1">
    <citation type="journal article" date="2016" name="Genome Announc.">
        <title>Draft genome sequence of Aspergillus niger strain An76.</title>
        <authorList>
            <person name="Gong W."/>
            <person name="Cheng Z."/>
            <person name="Zhang H."/>
            <person name="Liu L."/>
            <person name="Gao P."/>
            <person name="Wang L."/>
        </authorList>
    </citation>
    <scope>NUCLEOTIDE SEQUENCE [LARGE SCALE GENOMIC DNA]</scope>
    <source>
        <strain evidence="23">An76</strain>
    </source>
</reference>
<feature type="active site" description="Proton donor" evidence="16">
    <location>
        <position position="124"/>
    </location>
</feature>
<evidence type="ECO:0000256" key="18">
    <source>
        <dbReference type="PIRSR" id="PIRSR601382-3"/>
    </source>
</evidence>
<evidence type="ECO:0000256" key="13">
    <source>
        <dbReference type="ARBA" id="ARBA00024790"/>
    </source>
</evidence>
<dbReference type="VEuPathDB" id="FungiDB:ATCC64974_13310"/>
<dbReference type="VEuPathDB" id="FungiDB:ASPNIDRAFT2_1156809"/>
<proteinExistence type="inferred from homology"/>
<comment type="catalytic activity">
    <reaction evidence="15">
        <text>N(4)-(alpha-D-Man-(1-&gt;2)-alpha-D-Man-(1-&gt;2)-alpha-D-Man-(1-&gt;3)-[alpha-D-Man-(1-&gt;2)-alpha-D-Man-(1-&gt;3)-[alpha-D-Man-(1-&gt;2)-alpha-D-Man-(1-&gt;6)]-alpha-D-Man-(1-&gt;6)]-beta-D-Man-(1-&gt;4)-beta-D-GlcNAc-(1-&gt;4)-beta-D-GlcNAc)-L-asparaginyl-[protein] (N-glucan mannose isomer 9A1,2,3B1,2,3) + 4 H2O = N(4)-(alpha-D-Man-(1-&gt;3)-[alpha-D-Man-(1-&gt;3)-[alpha-D-Man-(1-&gt;6)]-alpha-D-Man-(1-&gt;6)]-beta-D-Man-(1-&gt;4)-beta-D-GlcNAc-(1-&gt;4)-beta-D-GlcNAc)-L-asparaginyl-[protein] (N-glucan mannose isomer 5A1,2) + 4 beta-D-mannose</text>
        <dbReference type="Rhea" id="RHEA:56008"/>
        <dbReference type="Rhea" id="RHEA-COMP:14356"/>
        <dbReference type="Rhea" id="RHEA-COMP:14367"/>
        <dbReference type="ChEBI" id="CHEBI:15377"/>
        <dbReference type="ChEBI" id="CHEBI:28563"/>
        <dbReference type="ChEBI" id="CHEBI:59087"/>
        <dbReference type="ChEBI" id="CHEBI:139493"/>
        <dbReference type="EC" id="3.2.1.113"/>
    </reaction>
</comment>
<keyword evidence="20" id="KW-0812">Transmembrane</keyword>
<evidence type="ECO:0000256" key="20">
    <source>
        <dbReference type="SAM" id="Phobius"/>
    </source>
</evidence>
<dbReference type="OMA" id="PESFGWD"/>
<evidence type="ECO:0000256" key="7">
    <source>
        <dbReference type="ARBA" id="ARBA00022729"/>
    </source>
</evidence>
<dbReference type="GO" id="GO:0005509">
    <property type="term" value="F:calcium ion binding"/>
    <property type="evidence" value="ECO:0007669"/>
    <property type="project" value="InterPro"/>
</dbReference>
<keyword evidence="17" id="KW-0106">Calcium</keyword>
<dbReference type="OrthoDB" id="8118055at2759"/>
<comment type="cofactor">
    <cofactor evidence="1 17">
        <name>Ca(2+)</name>
        <dbReference type="ChEBI" id="CHEBI:29108"/>
    </cofactor>
</comment>
<dbReference type="VEuPathDB" id="FungiDB:M747DRAFT_308789"/>
<comment type="cofactor">
    <cofactor evidence="2">
        <name>Mg(2+)</name>
        <dbReference type="ChEBI" id="CHEBI:18420"/>
    </cofactor>
</comment>
<feature type="active site" evidence="16">
    <location>
        <position position="411"/>
    </location>
</feature>
<evidence type="ECO:0000256" key="4">
    <source>
        <dbReference type="ARBA" id="ARBA00004922"/>
    </source>
</evidence>
<feature type="active site" description="Proton donor" evidence="16">
    <location>
        <position position="377"/>
    </location>
</feature>
<dbReference type="GO" id="GO:0005783">
    <property type="term" value="C:endoplasmic reticulum"/>
    <property type="evidence" value="ECO:0007669"/>
    <property type="project" value="TreeGrafter"/>
</dbReference>
<feature type="binding site" evidence="17">
    <location>
        <position position="503"/>
    </location>
    <ligand>
        <name>Ca(2+)</name>
        <dbReference type="ChEBI" id="CHEBI:29108"/>
    </ligand>
</feature>
<keyword evidence="8 19" id="KW-0378">Hydrolase</keyword>
<comment type="catalytic activity">
    <reaction evidence="14">
        <text>N(4)-(alpha-D-Man-(1-&gt;2)-alpha-D-Man-(1-&gt;2)-alpha-D-Man-(1-&gt;3)-[alpha-D-Man-(1-&gt;3)-[alpha-D-Man-(1-&gt;2)-alpha-D-Man-(1-&gt;6)]-alpha-D-Man-(1-&gt;6)]-beta-D-Man-(1-&gt;4)-beta-D-GlcNAc-(1-&gt;4)-beta-D-GlcNAc)-L-asparaginyl-[protein] (N-glucan mannose isomer 8A1,2,3B1,3) + 3 H2O = N(4)-(alpha-D-Man-(1-&gt;3)-[alpha-D-Man-(1-&gt;3)-[alpha-D-Man-(1-&gt;6)]-alpha-D-Man-(1-&gt;6)]-beta-D-Man-(1-&gt;4)-beta-D-GlcNAc-(1-&gt;4)-beta-D-GlcNAc)-L-asparaginyl-[protein] (N-glucan mannose isomer 5A1,2) + 3 beta-D-mannose</text>
        <dbReference type="Rhea" id="RHEA:56028"/>
        <dbReference type="Rhea" id="RHEA-COMP:14358"/>
        <dbReference type="Rhea" id="RHEA-COMP:14367"/>
        <dbReference type="ChEBI" id="CHEBI:15377"/>
        <dbReference type="ChEBI" id="CHEBI:28563"/>
        <dbReference type="ChEBI" id="CHEBI:59087"/>
        <dbReference type="ChEBI" id="CHEBI:60628"/>
        <dbReference type="EC" id="3.2.1.113"/>
    </reaction>
</comment>
<dbReference type="Pfam" id="PF01532">
    <property type="entry name" value="Glyco_hydro_47"/>
    <property type="match status" value="1"/>
</dbReference>
<keyword evidence="7 21" id="KW-0732">Signal</keyword>
<sequence>MHLPSLSLSLTALAIASPSAAYPHFGSSQPVLHSSSDTTQSRADAIKAAFSHAWDGYLQYAFPHDELHPVSNGYGDSRNGWGASAVDALSTAVIMRNATIVNQILDHVGKIDYSKTNTTVSLFETTIRYLGGMLSGYDLLKGPVSDLVQNSSKIDVLLTQSKNLADVLKFAFDTPSGVPYNNLNITSGGNDGAKTNGLAVTGTLALEWTRLSDLTGDTTYADLSQKAESYLLNPQPKSAEPFPGLVGSNINISNGQFTDAQVSWNGGDDSYYEYLIKMYVYDPKRFGLYKDRWVAAAQSTMQHLASHPSSRPDLTFLASYNNGTLGLSSQHLTCFDGGSFLLGGTVLNRTDFINFGLDLVSGCHDTYNSTLTGIGPESFSWDTSDIPSSQQSLYEKAGFYITSGAYILRPEVIESFYYAWRVTGQETYRDWIWSAFSAVNDYCRTSSGFSGLTDVNAANGGSRYDNQESFLFAEVMKYSYMAFAEDAAWQVQPGSGNQFVFNTEAHPVRYSVNKQIPKEHILERKDIEDVRPFPPKLWLSHRCYLPFIIISIIIIYNLSSLFAFIIINNIYK</sequence>
<dbReference type="EMBL" id="BCMY01000002">
    <property type="protein sequence ID" value="GAQ36065.1"/>
    <property type="molecule type" value="Genomic_DNA"/>
</dbReference>
<evidence type="ECO:0000256" key="5">
    <source>
        <dbReference type="ARBA" id="ARBA00007658"/>
    </source>
</evidence>
<evidence type="ECO:0000313" key="23">
    <source>
        <dbReference type="Proteomes" id="UP000068243"/>
    </source>
</evidence>
<evidence type="ECO:0000256" key="12">
    <source>
        <dbReference type="ARBA" id="ARBA00023329"/>
    </source>
</evidence>
<dbReference type="PRINTS" id="PR00747">
    <property type="entry name" value="GLYHDRLASE47"/>
</dbReference>
<protein>
    <recommendedName>
        <fullName evidence="19">alpha-1,2-Mannosidase</fullName>
        <ecNumber evidence="19">3.2.1.-</ecNumber>
    </recommendedName>
</protein>
<organism evidence="22 23">
    <name type="scientific">Aspergillus niger</name>
    <dbReference type="NCBI Taxonomy" id="5061"/>
    <lineage>
        <taxon>Eukaryota</taxon>
        <taxon>Fungi</taxon>
        <taxon>Dikarya</taxon>
        <taxon>Ascomycota</taxon>
        <taxon>Pezizomycotina</taxon>
        <taxon>Eurotiomycetes</taxon>
        <taxon>Eurotiomycetidae</taxon>
        <taxon>Eurotiales</taxon>
        <taxon>Aspergillaceae</taxon>
        <taxon>Aspergillus</taxon>
        <taxon>Aspergillus subgen. Circumdati</taxon>
    </lineage>
</organism>
<dbReference type="GO" id="GO:0036503">
    <property type="term" value="P:ERAD pathway"/>
    <property type="evidence" value="ECO:0007669"/>
    <property type="project" value="UniProtKB-ARBA"/>
</dbReference>
<dbReference type="VEuPathDB" id="FungiDB:An01g12550"/>
<feature type="chain" id="PRO_5007147706" description="alpha-1,2-Mannosidase" evidence="21">
    <location>
        <begin position="22"/>
        <end position="572"/>
    </location>
</feature>
<dbReference type="Gene3D" id="1.50.10.10">
    <property type="match status" value="1"/>
</dbReference>
<evidence type="ECO:0000256" key="14">
    <source>
        <dbReference type="ARBA" id="ARBA00047669"/>
    </source>
</evidence>
<dbReference type="InterPro" id="IPR050749">
    <property type="entry name" value="Glycosyl_Hydrolase_47"/>
</dbReference>
<dbReference type="PANTHER" id="PTHR11742:SF101">
    <property type="entry name" value="MANNOSYL-OLIGOSACCHARIDE ALPHA-1,2-MANNOSIDASE 1B"/>
    <property type="match status" value="1"/>
</dbReference>
<comment type="caution">
    <text evidence="22">The sequence shown here is derived from an EMBL/GenBank/DDBJ whole genome shotgun (WGS) entry which is preliminary data.</text>
</comment>
<evidence type="ECO:0000256" key="1">
    <source>
        <dbReference type="ARBA" id="ARBA00001913"/>
    </source>
</evidence>
<comment type="similarity">
    <text evidence="5 19">Belongs to the glycosyl hydrolase 47 family.</text>
</comment>
<keyword evidence="10" id="KW-0325">Glycoprotein</keyword>
<dbReference type="PANTHER" id="PTHR11742">
    <property type="entry name" value="MANNOSYL-OLIGOSACCHARIDE ALPHA-1,2-MANNOSIDASE-RELATED"/>
    <property type="match status" value="1"/>
</dbReference>
<dbReference type="GO" id="GO:0060205">
    <property type="term" value="C:cytoplasmic vesicle lumen"/>
    <property type="evidence" value="ECO:0007669"/>
    <property type="project" value="UniProtKB-SubCell"/>
</dbReference>
<dbReference type="InterPro" id="IPR036026">
    <property type="entry name" value="Seven-hairpin_glycosidases"/>
</dbReference>
<evidence type="ECO:0000256" key="19">
    <source>
        <dbReference type="RuleBase" id="RU361193"/>
    </source>
</evidence>
<evidence type="ECO:0000256" key="15">
    <source>
        <dbReference type="ARBA" id="ARBA00048605"/>
    </source>
</evidence>
<keyword evidence="20" id="KW-1133">Transmembrane helix</keyword>
<evidence type="ECO:0000256" key="3">
    <source>
        <dbReference type="ARBA" id="ARBA00004321"/>
    </source>
</evidence>
<feature type="transmembrane region" description="Helical" evidence="20">
    <location>
        <begin position="544"/>
        <end position="567"/>
    </location>
</feature>
<evidence type="ECO:0000313" key="22">
    <source>
        <dbReference type="EMBL" id="GAQ36065.1"/>
    </source>
</evidence>
<keyword evidence="17" id="KW-0479">Metal-binding</keyword>
<evidence type="ECO:0000256" key="17">
    <source>
        <dbReference type="PIRSR" id="PIRSR601382-2"/>
    </source>
</evidence>
<keyword evidence="11 19" id="KW-0326">Glycosidase</keyword>
<evidence type="ECO:0000256" key="6">
    <source>
        <dbReference type="ARBA" id="ARBA00011245"/>
    </source>
</evidence>
<evidence type="ECO:0000256" key="2">
    <source>
        <dbReference type="ARBA" id="ARBA00001946"/>
    </source>
</evidence>
<dbReference type="Proteomes" id="UP000068243">
    <property type="component" value="Unassembled WGS sequence"/>
</dbReference>
<dbReference type="UniPathway" id="UPA00378"/>
<keyword evidence="12" id="KW-0968">Cytoplasmic vesicle</keyword>
<evidence type="ECO:0000256" key="11">
    <source>
        <dbReference type="ARBA" id="ARBA00023295"/>
    </source>
</evidence>
<evidence type="ECO:0000256" key="9">
    <source>
        <dbReference type="ARBA" id="ARBA00023157"/>
    </source>
</evidence>
<feature type="signal peptide" evidence="21">
    <location>
        <begin position="1"/>
        <end position="21"/>
    </location>
</feature>
<evidence type="ECO:0000256" key="8">
    <source>
        <dbReference type="ARBA" id="ARBA00022801"/>
    </source>
</evidence>
<keyword evidence="20" id="KW-0472">Membrane</keyword>
<evidence type="ECO:0000256" key="16">
    <source>
        <dbReference type="PIRSR" id="PIRSR601382-1"/>
    </source>
</evidence>
<dbReference type="EC" id="3.2.1.-" evidence="19"/>
<feature type="disulfide bond" evidence="18">
    <location>
        <begin position="334"/>
        <end position="363"/>
    </location>
</feature>
<dbReference type="InterPro" id="IPR001382">
    <property type="entry name" value="Glyco_hydro_47"/>
</dbReference>
<evidence type="ECO:0000256" key="21">
    <source>
        <dbReference type="SAM" id="SignalP"/>
    </source>
</evidence>
<evidence type="ECO:0000256" key="10">
    <source>
        <dbReference type="ARBA" id="ARBA00023180"/>
    </source>
</evidence>
<comment type="subcellular location">
    <subcellularLocation>
        <location evidence="3">Cytoplasmic vesicle lumen</location>
    </subcellularLocation>
</comment>